<protein>
    <submittedName>
        <fullName evidence="5">Trafficking protein particle complex subunit 8</fullName>
    </submittedName>
</protein>
<dbReference type="InterPro" id="IPR024420">
    <property type="entry name" value="TRAPP_III_complex_Trs85"/>
</dbReference>
<name>A0A6A4W7S1_AMPAM</name>
<dbReference type="Pfam" id="PF24545">
    <property type="entry name" value="Ig_TPPC8_1st"/>
    <property type="match status" value="1"/>
</dbReference>
<dbReference type="GO" id="GO:1990072">
    <property type="term" value="C:TRAPPIII protein complex"/>
    <property type="evidence" value="ECO:0007669"/>
    <property type="project" value="TreeGrafter"/>
</dbReference>
<evidence type="ECO:0000259" key="3">
    <source>
        <dbReference type="Pfam" id="PF24544"/>
    </source>
</evidence>
<sequence length="1545" mass="165553">MAKCAQTAAQFITEAFRPRIAVMSSPEVEAICMKNDLTLTELLQPFCKVNQDVQYRDPLNSLVTVRDLHLALDDWSLSAPPPAHVARRQLAECVAQSLPPPTGDDGAPAERPESAPWFEAWRQRLLQVEPPGEHEFARRYVACVLAVSSAAAAPLQQLQQLAQHQHQQQHGQPAGGARWFSNNVLIYHLLVTDSGATPVASAEAVFEQVKSAYGAHCCHHLRLNSRRPEHREPHQPDPWAGYVLRRPTNLDGTPAQLSGTETPVEVAELISLPSLVVEGELSSPSHLTTHPLSPEAASGAGSPLPVRAVASAPALSPLGPPAPGAVPAAVAVPAPGGDGTVRDPAAPEVLVNRVSYPSQQAGGVQGHGMCLSASDLDRITIFISEMCIRGLMPHVERQMRALSDVVNNRKGVSRSLISATKRWFGGNKPGAAAANSVIYSHEAPEIQVRRLGDLAFMFGHYDLAYQAYHTAKRDFNADAAWLHFAGAVEMAALSVFLHGAHGKPFPQHYLDQAVTTYLDTCSPAGSGGTSMPETVCGGLVAVRPAAELIASADRAGDEEREGDGSGGRRFRRLARRLSATLRRSLSAEEDPSPPTGRMPNYALRATLFSTECLKDRAQFTEAALQFIRLTAEDADLRSALLLEQAAHCFLNSQPPALRKYAFHMILSGHRFSKAGQRRHALRAYKQAAQVYEGHGWRLADDHIAFTLGRQSEALQEHEAARTALGSLLAGAAAVETRQSPAQQAAFVREYLHVIRQQCDSSSAPGARPPQLPVPHLLSQQTRVLVSPAQQPPADGWTPASGASFADEEEDNAKWFRLEELCLERLGQNSVPFKPTIQCMSDKTNNRHQPRVPASGEGSSRSTFSWCCVTRCGSPWSCSDLRLQYIFSPAGGRGPGTGRDRRPSPAHTLSRCTLEENATQEVTLSITAHEPGDLTILGYEFSLSLAAAPADSEPPPAGPGAAKEAPPAVRGCQPITVRGRRLNGTKEERSGVFYAEDKRLQLRVEEASAQLQLSFCGLPSSLLCGQIHPVLVRLTNSGRRPLLRLMVATPDPHLLALELSPPPDGERWSQVRGGPPPAAGRLCWAQAARLGRVTEVPLPEGGLVPGGCLLRRLWLRAPHADGPRPLELLVCGAAPGPGRPRLLRHAGRLLVTPSAAVSVRPSRSVGPRQSLHLDIQVSGVQPSAAPIVLERVAVAAPGWRLDRTAPVDAAEVQRGETAYLGVVVDRVPVRTAAGDGSTNPTAANDELLNIGSIALTSDSPSMDHKSHQQGGDHPQPGDSDSGLSEWPCVQFLLRHKLQLPPLLPPQSSGPTGAAPEPPSAEGAALAAAVRVDATVLLQWRTQGVDAAGRETTVYGQHHVTAELLDDSSATYPSAAELEPLPPVTIIPSRPPSPPPPHWPGEGVMDRLVTVVPLHRPAVNHNFDRKRLCVIPVTMLVQNHSRCDLVVHLSTVPVGSSSSRRSLPYSSHISSDLVWVGRTHPHVTVPAGGSARLPLAAAVTRPGLYDLGSVGVACRRAGADATDLTEQSAHTESAVVVRRLVETARAE</sequence>
<dbReference type="Pfam" id="PF24542">
    <property type="entry name" value="Ig_TPPC8_C"/>
    <property type="match status" value="1"/>
</dbReference>
<feature type="region of interest" description="Disordered" evidence="1">
    <location>
        <begin position="947"/>
        <end position="968"/>
    </location>
</feature>
<feature type="region of interest" description="Disordered" evidence="1">
    <location>
        <begin position="1299"/>
        <end position="1320"/>
    </location>
</feature>
<dbReference type="InterPro" id="IPR058541">
    <property type="entry name" value="Ig_TPPC8_1st"/>
</dbReference>
<dbReference type="PANTHER" id="PTHR12975:SF6">
    <property type="entry name" value="TRAFFICKING PROTEIN PARTICLE COMPLEX SUBUNIT 8"/>
    <property type="match status" value="1"/>
</dbReference>
<feature type="region of interest" description="Disordered" evidence="1">
    <location>
        <begin position="1254"/>
        <end position="1283"/>
    </location>
</feature>
<evidence type="ECO:0000313" key="6">
    <source>
        <dbReference type="Proteomes" id="UP000440578"/>
    </source>
</evidence>
<keyword evidence="6" id="KW-1185">Reference proteome</keyword>
<feature type="compositionally biased region" description="Low complexity" evidence="1">
    <location>
        <begin position="958"/>
        <end position="967"/>
    </location>
</feature>
<evidence type="ECO:0000259" key="4">
    <source>
        <dbReference type="Pfam" id="PF24545"/>
    </source>
</evidence>
<evidence type="ECO:0000259" key="2">
    <source>
        <dbReference type="Pfam" id="PF24542"/>
    </source>
</evidence>
<dbReference type="EMBL" id="VIIS01001458">
    <property type="protein sequence ID" value="KAF0297930.1"/>
    <property type="molecule type" value="Genomic_DNA"/>
</dbReference>
<comment type="caution">
    <text evidence="5">The sequence shown here is derived from an EMBL/GenBank/DDBJ whole genome shotgun (WGS) entry which is preliminary data.</text>
</comment>
<reference evidence="5 6" key="1">
    <citation type="submission" date="2019-07" db="EMBL/GenBank/DDBJ databases">
        <title>Draft genome assembly of a fouling barnacle, Amphibalanus amphitrite (Darwin, 1854): The first reference genome for Thecostraca.</title>
        <authorList>
            <person name="Kim W."/>
        </authorList>
    </citation>
    <scope>NUCLEOTIDE SEQUENCE [LARGE SCALE GENOMIC DNA]</scope>
    <source>
        <strain evidence="5">SNU_AA5</strain>
        <tissue evidence="5">Soma without cirri and trophi</tissue>
    </source>
</reference>
<evidence type="ECO:0000313" key="5">
    <source>
        <dbReference type="EMBL" id="KAF0297931.1"/>
    </source>
</evidence>
<feature type="compositionally biased region" description="Polar residues" evidence="1">
    <location>
        <begin position="282"/>
        <end position="291"/>
    </location>
</feature>
<dbReference type="PANTHER" id="PTHR12975">
    <property type="entry name" value="TRANSPORT PROTEIN TRAPP"/>
    <property type="match status" value="1"/>
</dbReference>
<evidence type="ECO:0000256" key="1">
    <source>
        <dbReference type="SAM" id="MobiDB-lite"/>
    </source>
</evidence>
<dbReference type="InterPro" id="IPR058538">
    <property type="entry name" value="Ig_TPPC8_2nd"/>
</dbReference>
<feature type="region of interest" description="Disordered" evidence="1">
    <location>
        <begin position="281"/>
        <end position="301"/>
    </location>
</feature>
<organism evidence="5 6">
    <name type="scientific">Amphibalanus amphitrite</name>
    <name type="common">Striped barnacle</name>
    <name type="synonym">Balanus amphitrite</name>
    <dbReference type="NCBI Taxonomy" id="1232801"/>
    <lineage>
        <taxon>Eukaryota</taxon>
        <taxon>Metazoa</taxon>
        <taxon>Ecdysozoa</taxon>
        <taxon>Arthropoda</taxon>
        <taxon>Crustacea</taxon>
        <taxon>Multicrustacea</taxon>
        <taxon>Cirripedia</taxon>
        <taxon>Thoracica</taxon>
        <taxon>Thoracicalcarea</taxon>
        <taxon>Balanomorpha</taxon>
        <taxon>Balanoidea</taxon>
        <taxon>Balanidae</taxon>
        <taxon>Amphibalaninae</taxon>
        <taxon>Amphibalanus</taxon>
    </lineage>
</organism>
<proteinExistence type="predicted"/>
<dbReference type="Pfam" id="PF24544">
    <property type="entry name" value="Ig_TPPC8_2nd"/>
    <property type="match status" value="1"/>
</dbReference>
<dbReference type="Proteomes" id="UP000440578">
    <property type="component" value="Unassembled WGS sequence"/>
</dbReference>
<dbReference type="OrthoDB" id="203724at2759"/>
<feature type="domain" description="TPPC8 C-terminal Ig-like" evidence="2">
    <location>
        <begin position="1413"/>
        <end position="1513"/>
    </location>
</feature>
<feature type="region of interest" description="Disordered" evidence="1">
    <location>
        <begin position="788"/>
        <end position="807"/>
    </location>
</feature>
<feature type="compositionally biased region" description="Low complexity" evidence="1">
    <location>
        <begin position="1304"/>
        <end position="1320"/>
    </location>
</feature>
<feature type="domain" description="TPPC8 second Ig-like" evidence="3">
    <location>
        <begin position="1023"/>
        <end position="1128"/>
    </location>
</feature>
<feature type="domain" description="TPPC8 first Ig-like" evidence="4">
    <location>
        <begin position="905"/>
        <end position="1022"/>
    </location>
</feature>
<dbReference type="Pfam" id="PF12739">
    <property type="entry name" value="TRAPPC-Trs85"/>
    <property type="match status" value="1"/>
</dbReference>
<gene>
    <name evidence="5" type="primary">TRAPPC8_1</name>
    <name evidence="5" type="ORF">FJT64_004690</name>
</gene>
<dbReference type="InterPro" id="IPR057651">
    <property type="entry name" value="Ig_TPPC8_C"/>
</dbReference>
<dbReference type="EMBL" id="VIIS01001458">
    <property type="protein sequence ID" value="KAF0297931.1"/>
    <property type="molecule type" value="Genomic_DNA"/>
</dbReference>
<accession>A0A6A4W7S1</accession>